<dbReference type="Proteomes" id="UP000681722">
    <property type="component" value="Unassembled WGS sequence"/>
</dbReference>
<comment type="similarity">
    <text evidence="1">Belongs to the PAL/histidase family.</text>
</comment>
<reference evidence="2" key="1">
    <citation type="submission" date="2021-02" db="EMBL/GenBank/DDBJ databases">
        <authorList>
            <person name="Nowell W R."/>
        </authorList>
    </citation>
    <scope>NUCLEOTIDE SEQUENCE</scope>
</reference>
<dbReference type="AlphaFoldDB" id="A0A814Z869"/>
<dbReference type="PROSITE" id="PS00488">
    <property type="entry name" value="PAL_HISTIDASE"/>
    <property type="match status" value="1"/>
</dbReference>
<dbReference type="Pfam" id="PF00221">
    <property type="entry name" value="Lyase_aromatic"/>
    <property type="match status" value="1"/>
</dbReference>
<sequence>MSSRQESIVDDSVCQGIKETAVTLTGKELTIENVVEIARYGYPVELTDDALVYKKMKDSCDFVKNAVSAGRPLYGVNTLFGGMAHSYVLAKHESTCELQNNLLYFLKTGTGAYLPSEDVRAAMLLRANSHLIGASGIRMEIVSRLLTYINKQITPLVPEFGSIGASGDLIPLAYIGGSICGTNETFLVDYRGKTINAVQALEHAKLEKISLLPKEGLAMTNGTSVMTASATIAIHDSLILFAATLRMHAMAMQAMLSDVQPFYPFIHQLKPHAGQQLVARTMLDLLSGSKMINDCSIEIHPNVLIQNRYSVRCIPQYLGPFIEAIHDIRRIVEIEINSANDNPLIDGENQKAYVGGNFLGEHISTSMDRLRYTIGLISKHIDVQIAQVVMPEFSNGLPGCLIGNREREANMGVKGLQLCGNSIMPYLLFLGNSIADKYATHAEQYNQNINSLGQMSALLARRSTMILQQHIAVGFLIFVQGLDLRSKLIQNTYDPRKLLSTPILKTYDAIRELIQVPILNEKPYIWNDNEQSLDKHIQLVADNITNKHSSLYQSLQPTIESLKN</sequence>
<dbReference type="InterPro" id="IPR024083">
    <property type="entry name" value="Fumarase/histidase_N"/>
</dbReference>
<dbReference type="EMBL" id="CAJNOQ010010021">
    <property type="protein sequence ID" value="CAF1240527.1"/>
    <property type="molecule type" value="Genomic_DNA"/>
</dbReference>
<dbReference type="Gene3D" id="1.20.200.10">
    <property type="entry name" value="Fumarase/aspartase (Central domain)"/>
    <property type="match status" value="1"/>
</dbReference>
<evidence type="ECO:0000256" key="1">
    <source>
        <dbReference type="ARBA" id="ARBA00007238"/>
    </source>
</evidence>
<organism evidence="2 4">
    <name type="scientific">Didymodactylos carnosus</name>
    <dbReference type="NCBI Taxonomy" id="1234261"/>
    <lineage>
        <taxon>Eukaryota</taxon>
        <taxon>Metazoa</taxon>
        <taxon>Spiralia</taxon>
        <taxon>Gnathifera</taxon>
        <taxon>Rotifera</taxon>
        <taxon>Eurotatoria</taxon>
        <taxon>Bdelloidea</taxon>
        <taxon>Philodinida</taxon>
        <taxon>Philodinidae</taxon>
        <taxon>Didymodactylos</taxon>
    </lineage>
</organism>
<gene>
    <name evidence="2" type="ORF">GPM918_LOCUS25635</name>
    <name evidence="3" type="ORF">SRO942_LOCUS25651</name>
</gene>
<accession>A0A814Z869</accession>
<comment type="caution">
    <text evidence="2">The sequence shown here is derived from an EMBL/GenBank/DDBJ whole genome shotgun (WGS) entry which is preliminary data.</text>
</comment>
<dbReference type="SUPFAM" id="SSF48557">
    <property type="entry name" value="L-aspartase-like"/>
    <property type="match status" value="1"/>
</dbReference>
<dbReference type="Proteomes" id="UP000663829">
    <property type="component" value="Unassembled WGS sequence"/>
</dbReference>
<evidence type="ECO:0000313" key="3">
    <source>
        <dbReference type="EMBL" id="CAF4003125.1"/>
    </source>
</evidence>
<evidence type="ECO:0000313" key="4">
    <source>
        <dbReference type="Proteomes" id="UP000663829"/>
    </source>
</evidence>
<dbReference type="GO" id="GO:0016841">
    <property type="term" value="F:ammonia-lyase activity"/>
    <property type="evidence" value="ECO:0007669"/>
    <property type="project" value="InterPro"/>
</dbReference>
<dbReference type="InterPro" id="IPR001106">
    <property type="entry name" value="Aromatic_Lyase"/>
</dbReference>
<dbReference type="InterPro" id="IPR022313">
    <property type="entry name" value="Phe/His_NH3-lyase_AS"/>
</dbReference>
<proteinExistence type="inferred from homology"/>
<dbReference type="OrthoDB" id="10051290at2759"/>
<dbReference type="PANTHER" id="PTHR10362">
    <property type="entry name" value="HISTIDINE AMMONIA-LYASE"/>
    <property type="match status" value="1"/>
</dbReference>
<protein>
    <recommendedName>
        <fullName evidence="5">Phenylalanine ammonia-lyase</fullName>
    </recommendedName>
</protein>
<dbReference type="Gene3D" id="1.10.275.10">
    <property type="entry name" value="Fumarase/aspartase (N-terminal domain)"/>
    <property type="match status" value="1"/>
</dbReference>
<keyword evidence="4" id="KW-1185">Reference proteome</keyword>
<dbReference type="InterPro" id="IPR008948">
    <property type="entry name" value="L-Aspartase-like"/>
</dbReference>
<name>A0A814Z869_9BILA</name>
<dbReference type="EMBL" id="CAJOBC010010297">
    <property type="protein sequence ID" value="CAF4003125.1"/>
    <property type="molecule type" value="Genomic_DNA"/>
</dbReference>
<dbReference type="CDD" id="cd00332">
    <property type="entry name" value="PAL-HAL"/>
    <property type="match status" value="1"/>
</dbReference>
<evidence type="ECO:0008006" key="5">
    <source>
        <dbReference type="Google" id="ProtNLM"/>
    </source>
</evidence>
<evidence type="ECO:0000313" key="2">
    <source>
        <dbReference type="EMBL" id="CAF1240527.1"/>
    </source>
</evidence>